<keyword evidence="1" id="KW-0378">Hydrolase</keyword>
<keyword evidence="2" id="KW-1185">Reference proteome</keyword>
<organism evidence="1 2">
    <name type="scientific">Nitrolancea hollandica Lb</name>
    <dbReference type="NCBI Taxonomy" id="1129897"/>
    <lineage>
        <taxon>Bacteria</taxon>
        <taxon>Pseudomonadati</taxon>
        <taxon>Thermomicrobiota</taxon>
        <taxon>Thermomicrobia</taxon>
        <taxon>Sphaerobacterales</taxon>
        <taxon>Sphaerobacterineae</taxon>
        <taxon>Sphaerobacteraceae</taxon>
        <taxon>Nitrolancea</taxon>
    </lineage>
</organism>
<sequence>MIYLRDREDWEGWDYWSDVLERSGHPVPPERRSDVDYLLRTSLEVPKKWGPLNGLPRNPKPFLRLLDETTVAEDSQQIGSLTLERIAEIQTPVTLIYTVGSAFLGTHDYLHTHLPNVESILLPRSEWGHFGPLEQPELVGEHILAVLKPAMPLVGISEGGRQE</sequence>
<dbReference type="Gene3D" id="3.40.50.1820">
    <property type="entry name" value="alpha/beta hydrolase"/>
    <property type="match status" value="1"/>
</dbReference>
<dbReference type="InterPro" id="IPR029058">
    <property type="entry name" value="AB_hydrolase_fold"/>
</dbReference>
<dbReference type="GO" id="GO:0016787">
    <property type="term" value="F:hydrolase activity"/>
    <property type="evidence" value="ECO:0007669"/>
    <property type="project" value="UniProtKB-KW"/>
</dbReference>
<evidence type="ECO:0000313" key="1">
    <source>
        <dbReference type="EMBL" id="CCF85718.1"/>
    </source>
</evidence>
<gene>
    <name evidence="1" type="ORF">NITHO_5480006</name>
</gene>
<evidence type="ECO:0000313" key="2">
    <source>
        <dbReference type="Proteomes" id="UP000004221"/>
    </source>
</evidence>
<reference evidence="1 2" key="1">
    <citation type="journal article" date="2012" name="ISME J.">
        <title>Nitrification expanded: discovery, physiology and genomics of a nitrite-oxidizing bacterium from the phylum Chloroflexi.</title>
        <authorList>
            <person name="Sorokin D.Y."/>
            <person name="Lucker S."/>
            <person name="Vejmelkova D."/>
            <person name="Kostrikina N.A."/>
            <person name="Kleerebezem R."/>
            <person name="Rijpstra W.I."/>
            <person name="Damste J.S."/>
            <person name="Le Paslier D."/>
            <person name="Muyzer G."/>
            <person name="Wagner M."/>
            <person name="van Loosdrecht M.C."/>
            <person name="Daims H."/>
        </authorList>
    </citation>
    <scope>NUCLEOTIDE SEQUENCE [LARGE SCALE GENOMIC DNA]</scope>
    <source>
        <strain evidence="2">none</strain>
    </source>
</reference>
<protein>
    <submittedName>
        <fullName evidence="1">Alpha/beta hydrolase fold</fullName>
    </submittedName>
</protein>
<accession>I4EM05</accession>
<dbReference type="AlphaFoldDB" id="I4EM05"/>
<dbReference type="SUPFAM" id="SSF53474">
    <property type="entry name" value="alpha/beta-Hydrolases"/>
    <property type="match status" value="1"/>
</dbReference>
<dbReference type="Proteomes" id="UP000004221">
    <property type="component" value="Unassembled WGS sequence"/>
</dbReference>
<proteinExistence type="predicted"/>
<dbReference type="EMBL" id="CAGS01000499">
    <property type="protein sequence ID" value="CCF85718.1"/>
    <property type="molecule type" value="Genomic_DNA"/>
</dbReference>
<comment type="caution">
    <text evidence="1">The sequence shown here is derived from an EMBL/GenBank/DDBJ whole genome shotgun (WGS) entry which is preliminary data.</text>
</comment>
<name>I4EM05_9BACT</name>